<dbReference type="Proteomes" id="UP000692954">
    <property type="component" value="Unassembled WGS sequence"/>
</dbReference>
<comment type="caution">
    <text evidence="3">The sequence shown here is derived from an EMBL/GenBank/DDBJ whole genome shotgun (WGS) entry which is preliminary data.</text>
</comment>
<keyword evidence="2" id="KW-0472">Membrane</keyword>
<proteinExistence type="predicted"/>
<evidence type="ECO:0000256" key="1">
    <source>
        <dbReference type="SAM" id="MobiDB-lite"/>
    </source>
</evidence>
<gene>
    <name evidence="3" type="ORF">PSON_ATCC_30995.1.T0150378</name>
</gene>
<keyword evidence="2" id="KW-1133">Transmembrane helix</keyword>
<feature type="transmembrane region" description="Helical" evidence="2">
    <location>
        <begin position="125"/>
        <end position="141"/>
    </location>
</feature>
<feature type="transmembrane region" description="Helical" evidence="2">
    <location>
        <begin position="231"/>
        <end position="258"/>
    </location>
</feature>
<reference evidence="3" key="1">
    <citation type="submission" date="2021-01" db="EMBL/GenBank/DDBJ databases">
        <authorList>
            <consortium name="Genoscope - CEA"/>
            <person name="William W."/>
        </authorList>
    </citation>
    <scope>NUCLEOTIDE SEQUENCE</scope>
</reference>
<protein>
    <recommendedName>
        <fullName evidence="5">Transmembrane protein</fullName>
    </recommendedName>
</protein>
<name>A0A8S1L1I9_9CILI</name>
<accession>A0A8S1L1I9</accession>
<keyword evidence="2" id="KW-0812">Transmembrane</keyword>
<feature type="region of interest" description="Disordered" evidence="1">
    <location>
        <begin position="47"/>
        <end position="87"/>
    </location>
</feature>
<dbReference type="AlphaFoldDB" id="A0A8S1L1I9"/>
<keyword evidence="4" id="KW-1185">Reference proteome</keyword>
<evidence type="ECO:0000256" key="2">
    <source>
        <dbReference type="SAM" id="Phobius"/>
    </source>
</evidence>
<sequence length="309" mass="36834">MEKYSKFDFDGNEKFQQHLKNLYPLPPNLDKIKRKWFKNNIDPQFDINTEYQNPNSNNQSQQQQNQKQQSQDHQQQSQQSQQQQFQNQNHQQVPSIPIFTVIEGMLKVLYFPALLFLFTSQLNKYLNFGSVFICLLAIYRLQGLPKKNYFQEYFLRIIQLEFTTNIFFIVSLFTIDSFSFQLPIALHFLVGAAEFWIQINQQQGITLKVAKYIQANRNEIILTKQKIEIYLFLYSVFGIFLKKTSILQAVIIFQNLLLKTKFNKNMRNAQGYIRVWYADKLSENKKLPEGLRKIFSIIWRGYEKLLTLF</sequence>
<evidence type="ECO:0000313" key="3">
    <source>
        <dbReference type="EMBL" id="CAD8061529.1"/>
    </source>
</evidence>
<evidence type="ECO:0000313" key="4">
    <source>
        <dbReference type="Proteomes" id="UP000692954"/>
    </source>
</evidence>
<feature type="transmembrane region" description="Helical" evidence="2">
    <location>
        <begin position="153"/>
        <end position="175"/>
    </location>
</feature>
<dbReference type="OrthoDB" id="536910at2759"/>
<evidence type="ECO:0008006" key="5">
    <source>
        <dbReference type="Google" id="ProtNLM"/>
    </source>
</evidence>
<organism evidence="3 4">
    <name type="scientific">Paramecium sonneborni</name>
    <dbReference type="NCBI Taxonomy" id="65129"/>
    <lineage>
        <taxon>Eukaryota</taxon>
        <taxon>Sar</taxon>
        <taxon>Alveolata</taxon>
        <taxon>Ciliophora</taxon>
        <taxon>Intramacronucleata</taxon>
        <taxon>Oligohymenophorea</taxon>
        <taxon>Peniculida</taxon>
        <taxon>Parameciidae</taxon>
        <taxon>Paramecium</taxon>
    </lineage>
</organism>
<feature type="transmembrane region" description="Helical" evidence="2">
    <location>
        <begin position="96"/>
        <end position="119"/>
    </location>
</feature>
<feature type="compositionally biased region" description="Low complexity" evidence="1">
    <location>
        <begin position="52"/>
        <end position="87"/>
    </location>
</feature>
<dbReference type="EMBL" id="CAJJDN010000015">
    <property type="protein sequence ID" value="CAD8061529.1"/>
    <property type="molecule type" value="Genomic_DNA"/>
</dbReference>